<reference evidence="2" key="1">
    <citation type="submission" date="2013-08" db="EMBL/GenBank/DDBJ databases">
        <title>Gene expansion shapes genome architecture in the human pathogen Lichtheimia corymbifera: an evolutionary genomics analysis in the ancient terrestrial Mucorales (Mucoromycotina).</title>
        <authorList>
            <person name="Schwartze V.U."/>
            <person name="Winter S."/>
            <person name="Shelest E."/>
            <person name="Marcet-Houben M."/>
            <person name="Horn F."/>
            <person name="Wehner S."/>
            <person name="Hoffmann K."/>
            <person name="Riege K."/>
            <person name="Sammeth M."/>
            <person name="Nowrousian M."/>
            <person name="Valiante V."/>
            <person name="Linde J."/>
            <person name="Jacobsen I.D."/>
            <person name="Marz M."/>
            <person name="Brakhage A.A."/>
            <person name="Gabaldon T."/>
            <person name="Bocker S."/>
            <person name="Voigt K."/>
        </authorList>
    </citation>
    <scope>NUCLEOTIDE SEQUENCE [LARGE SCALE GENOMIC DNA]</scope>
    <source>
        <strain evidence="2">FSU 9682</strain>
    </source>
</reference>
<dbReference type="OrthoDB" id="2239324at2759"/>
<comment type="caution">
    <text evidence="2">The sequence shown here is derived from an EMBL/GenBank/DDBJ whole genome shotgun (WGS) entry which is preliminary data.</text>
</comment>
<evidence type="ECO:0000256" key="1">
    <source>
        <dbReference type="SAM" id="MobiDB-lite"/>
    </source>
</evidence>
<name>A0A068RXG4_9FUNG</name>
<keyword evidence="3" id="KW-1185">Reference proteome</keyword>
<dbReference type="AlphaFoldDB" id="A0A068RXG4"/>
<accession>A0A068RXG4</accession>
<dbReference type="EMBL" id="CBTN010000024">
    <property type="protein sequence ID" value="CDH54684.1"/>
    <property type="molecule type" value="Genomic_DNA"/>
</dbReference>
<feature type="region of interest" description="Disordered" evidence="1">
    <location>
        <begin position="41"/>
        <end position="68"/>
    </location>
</feature>
<evidence type="ECO:0000313" key="3">
    <source>
        <dbReference type="Proteomes" id="UP000027586"/>
    </source>
</evidence>
<feature type="compositionally biased region" description="Polar residues" evidence="1">
    <location>
        <begin position="41"/>
        <end position="55"/>
    </location>
</feature>
<dbReference type="VEuPathDB" id="FungiDB:LCOR_05905.1"/>
<dbReference type="Proteomes" id="UP000027586">
    <property type="component" value="Unassembled WGS sequence"/>
</dbReference>
<proteinExistence type="predicted"/>
<evidence type="ECO:0000313" key="2">
    <source>
        <dbReference type="EMBL" id="CDH54684.1"/>
    </source>
</evidence>
<protein>
    <submittedName>
        <fullName evidence="2">Uncharacterized protein</fullName>
    </submittedName>
</protein>
<sequence length="143" mass="16225">MISQENSDNIKRSLWLTREQPVVSTVVVDCCCQDKWRRYTSSEARGEKSSTATKTIRSDNESAYGSKESAERVIGRKVDVLVEHDQFELSASEWKTFGSGRGLLDKQHNKNVRVNACILLQHLRLPYTETHNEGHVCVDDGVE</sequence>
<organism evidence="2 3">
    <name type="scientific">Lichtheimia corymbifera JMRC:FSU:9682</name>
    <dbReference type="NCBI Taxonomy" id="1263082"/>
    <lineage>
        <taxon>Eukaryota</taxon>
        <taxon>Fungi</taxon>
        <taxon>Fungi incertae sedis</taxon>
        <taxon>Mucoromycota</taxon>
        <taxon>Mucoromycotina</taxon>
        <taxon>Mucoromycetes</taxon>
        <taxon>Mucorales</taxon>
        <taxon>Lichtheimiaceae</taxon>
        <taxon>Lichtheimia</taxon>
    </lineage>
</organism>
<gene>
    <name evidence="2" type="ORF">LCOR_05905.1</name>
</gene>